<feature type="signal peptide" evidence="2">
    <location>
        <begin position="1"/>
        <end position="26"/>
    </location>
</feature>
<evidence type="ECO:0008006" key="5">
    <source>
        <dbReference type="Google" id="ProtNLM"/>
    </source>
</evidence>
<gene>
    <name evidence="3" type="ORF">GCM10007420_01590</name>
</gene>
<evidence type="ECO:0000313" key="4">
    <source>
        <dbReference type="Proteomes" id="UP000648722"/>
    </source>
</evidence>
<dbReference type="Proteomes" id="UP000648722">
    <property type="component" value="Unassembled WGS sequence"/>
</dbReference>
<comment type="caution">
    <text evidence="3">The sequence shown here is derived from an EMBL/GenBank/DDBJ whole genome shotgun (WGS) entry which is preliminary data.</text>
</comment>
<keyword evidence="2" id="KW-0732">Signal</keyword>
<accession>A0ABQ1XCL9</accession>
<keyword evidence="4" id="KW-1185">Reference proteome</keyword>
<feature type="chain" id="PRO_5047320875" description="Lipocalin-like domain-containing protein" evidence="2">
    <location>
        <begin position="27"/>
        <end position="194"/>
    </location>
</feature>
<dbReference type="EMBL" id="BMFS01000001">
    <property type="protein sequence ID" value="GGG90222.1"/>
    <property type="molecule type" value="Genomic_DNA"/>
</dbReference>
<reference evidence="4" key="1">
    <citation type="journal article" date="2019" name="Int. J. Syst. Evol. Microbiol.">
        <title>The Global Catalogue of Microorganisms (GCM) 10K type strain sequencing project: providing services to taxonomists for standard genome sequencing and annotation.</title>
        <authorList>
            <consortium name="The Broad Institute Genomics Platform"/>
            <consortium name="The Broad Institute Genome Sequencing Center for Infectious Disease"/>
            <person name="Wu L."/>
            <person name="Ma J."/>
        </authorList>
    </citation>
    <scope>NUCLEOTIDE SEQUENCE [LARGE SCALE GENOMIC DNA]</scope>
    <source>
        <strain evidence="4">CGMCC 1.12766</strain>
    </source>
</reference>
<evidence type="ECO:0000313" key="3">
    <source>
        <dbReference type="EMBL" id="GGG90222.1"/>
    </source>
</evidence>
<organism evidence="3 4">
    <name type="scientific">Glycocaulis albus</name>
    <dbReference type="NCBI Taxonomy" id="1382801"/>
    <lineage>
        <taxon>Bacteria</taxon>
        <taxon>Pseudomonadati</taxon>
        <taxon>Pseudomonadota</taxon>
        <taxon>Alphaproteobacteria</taxon>
        <taxon>Maricaulales</taxon>
        <taxon>Maricaulaceae</taxon>
        <taxon>Glycocaulis</taxon>
    </lineage>
</organism>
<protein>
    <recommendedName>
        <fullName evidence="5">Lipocalin-like domain-containing protein</fullName>
    </recommendedName>
</protein>
<sequence length="194" mass="20938">MEGAVMRISIPVVLAGIAGLSGAASAQCDTATLEELVFLSGDWNRYEQTGIYGGQSYYVLDADACEVVEMVEGGDGNTLQRALFVDPDTGQWRETYNPDFFYYDLSGEIDANGALVMTGWSDSGEEGSVREDLRARWAPLDDGAFAYVMQVRAPGAGRWDILGAWTYVPRGSDPNGETPAPDAQGPALGSEWFE</sequence>
<proteinExistence type="predicted"/>
<evidence type="ECO:0000256" key="1">
    <source>
        <dbReference type="SAM" id="MobiDB-lite"/>
    </source>
</evidence>
<evidence type="ECO:0000256" key="2">
    <source>
        <dbReference type="SAM" id="SignalP"/>
    </source>
</evidence>
<name>A0ABQ1XCL9_9PROT</name>
<feature type="region of interest" description="Disordered" evidence="1">
    <location>
        <begin position="172"/>
        <end position="194"/>
    </location>
</feature>